<dbReference type="Pfam" id="PF02365">
    <property type="entry name" value="NAM"/>
    <property type="match status" value="1"/>
</dbReference>
<keyword evidence="7" id="KW-1185">Reference proteome</keyword>
<evidence type="ECO:0000313" key="7">
    <source>
        <dbReference type="Proteomes" id="UP001187471"/>
    </source>
</evidence>
<name>A0AA88SD83_9ASTE</name>
<dbReference type="Gene3D" id="3.40.50.2000">
    <property type="entry name" value="Glycogen Phosphorylase B"/>
    <property type="match status" value="1"/>
</dbReference>
<dbReference type="SUPFAM" id="SSF101941">
    <property type="entry name" value="NAC domain"/>
    <property type="match status" value="1"/>
</dbReference>
<organism evidence="6 7">
    <name type="scientific">Escallonia rubra</name>
    <dbReference type="NCBI Taxonomy" id="112253"/>
    <lineage>
        <taxon>Eukaryota</taxon>
        <taxon>Viridiplantae</taxon>
        <taxon>Streptophyta</taxon>
        <taxon>Embryophyta</taxon>
        <taxon>Tracheophyta</taxon>
        <taxon>Spermatophyta</taxon>
        <taxon>Magnoliopsida</taxon>
        <taxon>eudicotyledons</taxon>
        <taxon>Gunneridae</taxon>
        <taxon>Pentapetalae</taxon>
        <taxon>asterids</taxon>
        <taxon>campanulids</taxon>
        <taxon>Escalloniales</taxon>
        <taxon>Escalloniaceae</taxon>
        <taxon>Escallonia</taxon>
    </lineage>
</organism>
<dbReference type="Gene3D" id="2.170.150.80">
    <property type="entry name" value="NAC domain"/>
    <property type="match status" value="1"/>
</dbReference>
<accession>A0AA88SD83</accession>
<keyword evidence="2" id="KW-0238">DNA-binding</keyword>
<proteinExistence type="predicted"/>
<evidence type="ECO:0000313" key="6">
    <source>
        <dbReference type="EMBL" id="KAK2987190.1"/>
    </source>
</evidence>
<evidence type="ECO:0000259" key="5">
    <source>
        <dbReference type="PROSITE" id="PS51005"/>
    </source>
</evidence>
<protein>
    <recommendedName>
        <fullName evidence="5">NAC domain-containing protein</fullName>
    </recommendedName>
</protein>
<keyword evidence="4" id="KW-0539">Nucleus</keyword>
<dbReference type="AlphaFoldDB" id="A0AA88SD83"/>
<dbReference type="PANTHER" id="PTHR31719:SF164">
    <property type="entry name" value="NAC DOMAIN-CONTAINING PROTEIN"/>
    <property type="match status" value="1"/>
</dbReference>
<reference evidence="6" key="1">
    <citation type="submission" date="2022-12" db="EMBL/GenBank/DDBJ databases">
        <title>Draft genome assemblies for two species of Escallonia (Escalloniales).</title>
        <authorList>
            <person name="Chanderbali A."/>
            <person name="Dervinis C."/>
            <person name="Anghel I."/>
            <person name="Soltis D."/>
            <person name="Soltis P."/>
            <person name="Zapata F."/>
        </authorList>
    </citation>
    <scope>NUCLEOTIDE SEQUENCE</scope>
    <source>
        <strain evidence="6">UCBG92.1500</strain>
        <tissue evidence="6">Leaf</tissue>
    </source>
</reference>
<evidence type="ECO:0000256" key="4">
    <source>
        <dbReference type="ARBA" id="ARBA00023242"/>
    </source>
</evidence>
<feature type="domain" description="NAC" evidence="5">
    <location>
        <begin position="4"/>
        <end position="143"/>
    </location>
</feature>
<dbReference type="SUPFAM" id="SSF53756">
    <property type="entry name" value="UDP-Glycosyltransferase/glycogen phosphorylase"/>
    <property type="match status" value="1"/>
</dbReference>
<dbReference type="GO" id="GO:0006355">
    <property type="term" value="P:regulation of DNA-templated transcription"/>
    <property type="evidence" value="ECO:0007669"/>
    <property type="project" value="InterPro"/>
</dbReference>
<dbReference type="Proteomes" id="UP001187471">
    <property type="component" value="Unassembled WGS sequence"/>
</dbReference>
<evidence type="ECO:0000256" key="3">
    <source>
        <dbReference type="ARBA" id="ARBA00023163"/>
    </source>
</evidence>
<dbReference type="InterPro" id="IPR036093">
    <property type="entry name" value="NAC_dom_sf"/>
</dbReference>
<keyword evidence="1" id="KW-0805">Transcription regulation</keyword>
<dbReference type="GO" id="GO:0003677">
    <property type="term" value="F:DNA binding"/>
    <property type="evidence" value="ECO:0007669"/>
    <property type="project" value="UniProtKB-KW"/>
</dbReference>
<dbReference type="InterPro" id="IPR003441">
    <property type="entry name" value="NAC-dom"/>
</dbReference>
<gene>
    <name evidence="6" type="ORF">RJ640_016240</name>
</gene>
<dbReference type="GO" id="GO:0048731">
    <property type="term" value="P:system development"/>
    <property type="evidence" value="ECO:0007669"/>
    <property type="project" value="TreeGrafter"/>
</dbReference>
<sequence>MERLPAGFRFDPTDDEVLIYLSCKVSGNPLPCHGCVTEGDIYDEKQLHQIFSQIKRGGGRPEYFFTQLKKKGKEGCKRFDRTVGNYGNWHATQTKKILDQSGKNVAGFLKSFAFKGHAEDHWHLAEFSLSNKIDCVLCRIKNNKKRKLGDSYDDNNAAAVPVPVLDLEPVTKAAKHDQFLTASTSYYLNNSREEDAPLIAPASCSILPPPISSGQSLTDCGTNMGKDDNAVWDDIQNPLAVEGGAFDLMWGRGVKMAKRLRSSNEVMEKATAASIFYLAFLYEFLLKVEEASTSSAEELLLSHSRTCTSPLKSRCSGRCSGRHFALLLELDCSTEAASLSPALPHRLSRNGNPVAVEIPSLRPLLQLTLQQFLFALLLGCSIEAASHLLTCTNSFAGSENEEKVERGKEAAIDENECLKWLDSKKPNSVIYICFGSVAKFTNAQLYEMLMGLEASGQQSIWVIRREKNEESDKWQPLLHLLWTAKERDSFSEENQRLALLWAKTVDIIPADDIAPITRPHDFFREFAVESKKL</sequence>
<dbReference type="EMBL" id="JAVXUO010001012">
    <property type="protein sequence ID" value="KAK2987190.1"/>
    <property type="molecule type" value="Genomic_DNA"/>
</dbReference>
<keyword evidence="3" id="KW-0804">Transcription</keyword>
<evidence type="ECO:0000256" key="1">
    <source>
        <dbReference type="ARBA" id="ARBA00023015"/>
    </source>
</evidence>
<evidence type="ECO:0000256" key="2">
    <source>
        <dbReference type="ARBA" id="ARBA00023125"/>
    </source>
</evidence>
<dbReference type="PROSITE" id="PS51005">
    <property type="entry name" value="NAC"/>
    <property type="match status" value="1"/>
</dbReference>
<dbReference type="PANTHER" id="PTHR31719">
    <property type="entry name" value="NAC TRANSCRIPTION FACTOR 56"/>
    <property type="match status" value="1"/>
</dbReference>
<comment type="caution">
    <text evidence="6">The sequence shown here is derived from an EMBL/GenBank/DDBJ whole genome shotgun (WGS) entry which is preliminary data.</text>
</comment>